<dbReference type="SUPFAM" id="SSF49785">
    <property type="entry name" value="Galactose-binding domain-like"/>
    <property type="match status" value="1"/>
</dbReference>
<dbReference type="InterPro" id="IPR008979">
    <property type="entry name" value="Galactose-bd-like_sf"/>
</dbReference>
<dbReference type="STRING" id="1089305.SAMN05444148_1718"/>
<dbReference type="InterPro" id="IPR035914">
    <property type="entry name" value="Sperma_CUB_dom_sf"/>
</dbReference>
<protein>
    <submittedName>
        <fullName evidence="6">Gliding motility-associated C-terminal domain-containing protein</fullName>
    </submittedName>
</protein>
<dbReference type="CDD" id="cd00146">
    <property type="entry name" value="PKD"/>
    <property type="match status" value="1"/>
</dbReference>
<dbReference type="InterPro" id="IPR026341">
    <property type="entry name" value="T9SS_type_B"/>
</dbReference>
<dbReference type="RefSeq" id="WP_083573354.1">
    <property type="nucleotide sequence ID" value="NZ_FQWS01000002.1"/>
</dbReference>
<dbReference type="NCBIfam" id="TIGR04131">
    <property type="entry name" value="Bac_Flav_CTERM"/>
    <property type="match status" value="1"/>
</dbReference>
<keyword evidence="1" id="KW-0645">Protease</keyword>
<feature type="domain" description="PKD" evidence="4">
    <location>
        <begin position="166"/>
        <end position="220"/>
    </location>
</feature>
<dbReference type="PROSITE" id="PS50093">
    <property type="entry name" value="PKD"/>
    <property type="match status" value="1"/>
</dbReference>
<evidence type="ECO:0000256" key="1">
    <source>
        <dbReference type="ARBA" id="ARBA00022670"/>
    </source>
</evidence>
<dbReference type="Pfam" id="PF18911">
    <property type="entry name" value="PKD_4"/>
    <property type="match status" value="1"/>
</dbReference>
<feature type="domain" description="P/Homo B" evidence="5">
    <location>
        <begin position="271"/>
        <end position="452"/>
    </location>
</feature>
<dbReference type="SMART" id="SM00089">
    <property type="entry name" value="PKD"/>
    <property type="match status" value="1"/>
</dbReference>
<dbReference type="InterPro" id="IPR000859">
    <property type="entry name" value="CUB_dom"/>
</dbReference>
<evidence type="ECO:0000256" key="2">
    <source>
        <dbReference type="ARBA" id="ARBA00022801"/>
    </source>
</evidence>
<organism evidence="6 7">
    <name type="scientific">Winogradskyella jejuensis</name>
    <dbReference type="NCBI Taxonomy" id="1089305"/>
    <lineage>
        <taxon>Bacteria</taxon>
        <taxon>Pseudomonadati</taxon>
        <taxon>Bacteroidota</taxon>
        <taxon>Flavobacteriia</taxon>
        <taxon>Flavobacteriales</taxon>
        <taxon>Flavobacteriaceae</taxon>
        <taxon>Winogradskyella</taxon>
    </lineage>
</organism>
<keyword evidence="3" id="KW-1015">Disulfide bond</keyword>
<proteinExistence type="predicted"/>
<dbReference type="GO" id="GO:0006508">
    <property type="term" value="P:proteolysis"/>
    <property type="evidence" value="ECO:0007669"/>
    <property type="project" value="UniProtKB-KW"/>
</dbReference>
<dbReference type="Pfam" id="PF13585">
    <property type="entry name" value="CHU_C"/>
    <property type="match status" value="1"/>
</dbReference>
<dbReference type="InterPro" id="IPR013783">
    <property type="entry name" value="Ig-like_fold"/>
</dbReference>
<keyword evidence="2" id="KW-0378">Hydrolase</keyword>
<evidence type="ECO:0000313" key="6">
    <source>
        <dbReference type="EMBL" id="SHH31143.1"/>
    </source>
</evidence>
<evidence type="ECO:0000259" key="5">
    <source>
        <dbReference type="PROSITE" id="PS51829"/>
    </source>
</evidence>
<reference evidence="7" key="1">
    <citation type="submission" date="2016-11" db="EMBL/GenBank/DDBJ databases">
        <authorList>
            <person name="Varghese N."/>
            <person name="Submissions S."/>
        </authorList>
    </citation>
    <scope>NUCLEOTIDE SEQUENCE [LARGE SCALE GENOMIC DNA]</scope>
    <source>
        <strain evidence="7">DSM 25330</strain>
    </source>
</reference>
<dbReference type="GO" id="GO:0004252">
    <property type="term" value="F:serine-type endopeptidase activity"/>
    <property type="evidence" value="ECO:0007669"/>
    <property type="project" value="InterPro"/>
</dbReference>
<evidence type="ECO:0000313" key="7">
    <source>
        <dbReference type="Proteomes" id="UP000184522"/>
    </source>
</evidence>
<evidence type="ECO:0000259" key="4">
    <source>
        <dbReference type="PROSITE" id="PS50093"/>
    </source>
</evidence>
<dbReference type="SUPFAM" id="SSF49299">
    <property type="entry name" value="PKD domain"/>
    <property type="match status" value="1"/>
</dbReference>
<dbReference type="SUPFAM" id="SSF49854">
    <property type="entry name" value="Spermadhesin, CUB domain"/>
    <property type="match status" value="1"/>
</dbReference>
<accession>A0A1M5RZA7</accession>
<name>A0A1M5RZA7_9FLAO</name>
<dbReference type="EMBL" id="FQWS01000002">
    <property type="protein sequence ID" value="SHH31143.1"/>
    <property type="molecule type" value="Genomic_DNA"/>
</dbReference>
<evidence type="ECO:0000256" key="3">
    <source>
        <dbReference type="ARBA" id="ARBA00023157"/>
    </source>
</evidence>
<dbReference type="CDD" id="cd00041">
    <property type="entry name" value="CUB"/>
    <property type="match status" value="1"/>
</dbReference>
<keyword evidence="7" id="KW-1185">Reference proteome</keyword>
<dbReference type="InterPro" id="IPR000601">
    <property type="entry name" value="PKD_dom"/>
</dbReference>
<dbReference type="OrthoDB" id="9765926at2"/>
<dbReference type="Gene3D" id="2.60.120.260">
    <property type="entry name" value="Galactose-binding domain-like"/>
    <property type="match status" value="1"/>
</dbReference>
<dbReference type="PROSITE" id="PS51829">
    <property type="entry name" value="P_HOMO_B"/>
    <property type="match status" value="1"/>
</dbReference>
<dbReference type="Gene3D" id="2.60.120.290">
    <property type="entry name" value="Spermadhesin, CUB domain"/>
    <property type="match status" value="1"/>
</dbReference>
<dbReference type="Pfam" id="PF00431">
    <property type="entry name" value="CUB"/>
    <property type="match status" value="1"/>
</dbReference>
<sequence>MKNIITLFFVFNSFIIFSQDLIMQPGTFNQCTGTFFDSGGGTGNYSSNEDIIITICPDTPGDLVRLNFTAFNTEDGVDIMTIFNGDDETAPPFGDFTGTTSPNTVQATQDNTTGCITVQFVSNGFGNTTGWAADISCITNCQIINSQIDTASPSPNGDGYIRVCPNEEITLTGSATFSDDGTGATYQWDLGDGNTIDGTTATFSYPDPGVYIVNLNVRDANTDIDPLGCQNNNLINQVIQVSNEPDFTGTEAAQTQICIGESTTITGQVVGVLQPDSCTPPFDNNVDLPDGSGDVYQTETIVDCFDSSAVLTDASEILNICINMEHSYVGDLDITIVSPNGQEADLFQSSLAFGESVGESNGADDGVPGVGSDYCFSMGAAVPLTAAPIITAGSPPVNTFQPGTYLPVESFANLVGSPLNGTWIIRVTDNFSQDDGTIFSWDIEFDPSIVPPELSFTPVIVSESWDTDPSITNTTGNTITVEPATLGQHCYTYRAVNDFGCEYTEEVCIDVVDLDNPSFTVTPACGGGTASITGDPGGTFALNPVPTDGAVINPTTGEVTGGGSAVTYTVEYTTAGICPQTSTQNLTTLVSDVDPSFTIAPTCDGGTVTITGDTGGVFTFNPVPTDGATIDAATGEVTNGISGTTYTVEYTTSGTCILSSTQDVTVIIADDSSFTVTPTCDGGTATITGATGGTFAFNPMPTDGAVIDTVTGEVTNGLSGSTYTIEYTTSGTCPTVGTENLTVAIQDDASFTMTPTCDGGTATITGDAGGTFSFNPIPTDGAVIDASSGEVTNGTSATTYTIEYTTSGTCPDTSTQDVTVLTADNPSFTITATCDGGTASITGDAGGTFAFNPVPTDGALIDTVTGEVTNGTSATTYTIEYTTAGTCLQSSTQDVTVLTADDPSFTVTPTCDGGTATITGDIGGIFAFNPVPTDGAVIDSATGEVTNGVSATTYTIEYTTVGTCPQTQAQNLTVITADDSSFTMTPTCDGGVATITGAAGGTFSLNPVPTDGAVIDAVTGDVTGGTFGTTYTVQYLTAGTCPTMTTQNLTVLTQDDASFTVAATCDGGVVTITGDTGGTFAFNPLPTDGAVINSTTGEVTNGTSATTYTIEYTTAGACPDTSTQDITVLTADDPTFTVTPTCDGGTATITGDTGGTFAFNPLPTDGAVIDAATGEVTNATSATTYTIEYTTAGTCFQASTQNLTVITADDASFTVSPTCDGGVVTITGLAGGIFTFNVPPTDGAIIDTSTGEVTNGTPGETYAIEYSVSDICPNSSVVTFTANPLPDDSAVVTDFFECENNTDFLFDFDLESKTDEILNGQNPMDFTVTYHENQLDADNLANPITGLYENMMNPQTIYVAITNNATGCSVSTISFNIEVQEGANPVDDFYEECDVVGDNDGSTQFDLASRSPIILNGQDPTEFSISYHFSFNDAFDNEDPLPLLYENLTNPQTIYARVSSNIRPDECFVVAELTLQTNLLPIFDLDDEYILCLTSNNEAVVPIPPVLDTGLSDADYTFEWSLNGTVLPTETGSSLTPTQGGTYDVVVTDISTSSVTMCQNFDSAEVIESGIPDGFDVNVTSLAFTSNNMIIATATGNSTYEFSLDNGPWELVGEFENVTGGEHTVYVRDVNGCGILSRDITVIDYPKFFTPNGDGNNDTWTVKGIDTQPTAVIYIHDRYGKLLKQLSPTSPGWDGTYNGNLMPSSDYWFTLQYSEPTTGEMKSFSAHFALKR</sequence>
<gene>
    <name evidence="6" type="ORF">SAMN05444148_1718</name>
</gene>
<dbReference type="InterPro" id="IPR035986">
    <property type="entry name" value="PKD_dom_sf"/>
</dbReference>
<dbReference type="Gene3D" id="2.60.40.10">
    <property type="entry name" value="Immunoglobulins"/>
    <property type="match status" value="1"/>
</dbReference>
<dbReference type="Proteomes" id="UP000184522">
    <property type="component" value="Unassembled WGS sequence"/>
</dbReference>
<dbReference type="InterPro" id="IPR022409">
    <property type="entry name" value="PKD/Chitinase_dom"/>
</dbReference>
<dbReference type="InterPro" id="IPR002884">
    <property type="entry name" value="P_dom"/>
</dbReference>